<protein>
    <recommendedName>
        <fullName evidence="4">Carbohydrate kinase PfkB domain-containing protein</fullName>
    </recommendedName>
</protein>
<evidence type="ECO:0000259" key="4">
    <source>
        <dbReference type="Pfam" id="PF00294"/>
    </source>
</evidence>
<dbReference type="InterPro" id="IPR029056">
    <property type="entry name" value="Ribokinase-like"/>
</dbReference>
<name>A0A2M8ELI0_UNCKA</name>
<dbReference type="SUPFAM" id="SSF53613">
    <property type="entry name" value="Ribokinase-like"/>
    <property type="match status" value="1"/>
</dbReference>
<gene>
    <name evidence="5" type="ORF">CO058_02455</name>
</gene>
<keyword evidence="3" id="KW-0418">Kinase</keyword>
<dbReference type="InterPro" id="IPR011611">
    <property type="entry name" value="PfkB_dom"/>
</dbReference>
<dbReference type="InterPro" id="IPR002173">
    <property type="entry name" value="Carboh/pur_kinase_PfkB_CS"/>
</dbReference>
<evidence type="ECO:0000256" key="3">
    <source>
        <dbReference type="ARBA" id="ARBA00022777"/>
    </source>
</evidence>
<feature type="domain" description="Carbohydrate kinase PfkB" evidence="4">
    <location>
        <begin position="40"/>
        <end position="308"/>
    </location>
</feature>
<dbReference type="Pfam" id="PF00294">
    <property type="entry name" value="PfkB"/>
    <property type="match status" value="1"/>
</dbReference>
<dbReference type="Proteomes" id="UP000229756">
    <property type="component" value="Unassembled WGS sequence"/>
</dbReference>
<evidence type="ECO:0000313" key="6">
    <source>
        <dbReference type="Proteomes" id="UP000229756"/>
    </source>
</evidence>
<reference evidence="6" key="1">
    <citation type="submission" date="2017-09" db="EMBL/GenBank/DDBJ databases">
        <title>Depth-based differentiation of microbial function through sediment-hosted aquifers and enrichment of novel symbionts in the deep terrestrial subsurface.</title>
        <authorList>
            <person name="Probst A.J."/>
            <person name="Ladd B."/>
            <person name="Jarett J.K."/>
            <person name="Geller-Mcgrath D.E."/>
            <person name="Sieber C.M.K."/>
            <person name="Emerson J.B."/>
            <person name="Anantharaman K."/>
            <person name="Thomas B.C."/>
            <person name="Malmstrom R."/>
            <person name="Stieglmeier M."/>
            <person name="Klingl A."/>
            <person name="Woyke T."/>
            <person name="Ryan C.M."/>
            <person name="Banfield J.F."/>
        </authorList>
    </citation>
    <scope>NUCLEOTIDE SEQUENCE [LARGE SCALE GENOMIC DNA]</scope>
</reference>
<dbReference type="AlphaFoldDB" id="A0A2M8ELI0"/>
<dbReference type="PANTHER" id="PTHR43320:SF3">
    <property type="entry name" value="CARBOHYDRATE KINASE PFKB DOMAIN-CONTAINING PROTEIN"/>
    <property type="match status" value="1"/>
</dbReference>
<evidence type="ECO:0000256" key="1">
    <source>
        <dbReference type="ARBA" id="ARBA00010688"/>
    </source>
</evidence>
<comment type="similarity">
    <text evidence="1">Belongs to the carbohydrate kinase PfkB family.</text>
</comment>
<evidence type="ECO:0000256" key="2">
    <source>
        <dbReference type="ARBA" id="ARBA00022679"/>
    </source>
</evidence>
<dbReference type="PANTHER" id="PTHR43320">
    <property type="entry name" value="SUGAR KINASE"/>
    <property type="match status" value="1"/>
</dbReference>
<sequence>MTAKLSSVHCIGHVTLDTFFELDGADITCDLGSKECKVSFGFGAKVPVKNVRYGVGGGASNVAVGLRKLGIQTYLHSAVGNDPKGIDIKNELDQLGVDLTHLKADGFPTDQSAILSYFKERTIFTYSQDRKISFNVDFAEYIFLSSVGGDVSDLYKQVIMLAKKTPSPILFLNPGSKELKNSRNNILDIINYTDYLICNLEEARMIVDPSLSKTQIEITDLLDILIQKGADNVVLTDGINGSFAHIGGQFLVVPAHEVEVVEKTGAGDAFATGFISGIIHGVSALDAMRRGAVNSAGVITKLGAQNGLLDLSEMESKVRSWS</sequence>
<dbReference type="Gene3D" id="3.40.1190.20">
    <property type="match status" value="1"/>
</dbReference>
<dbReference type="InterPro" id="IPR052700">
    <property type="entry name" value="Carb_kinase_PfkB-like"/>
</dbReference>
<organism evidence="5 6">
    <name type="scientific">candidate division WWE3 bacterium CG_4_9_14_0_2_um_filter_35_11</name>
    <dbReference type="NCBI Taxonomy" id="1975077"/>
    <lineage>
        <taxon>Bacteria</taxon>
        <taxon>Katanobacteria</taxon>
    </lineage>
</organism>
<accession>A0A2M8ELI0</accession>
<proteinExistence type="inferred from homology"/>
<comment type="caution">
    <text evidence="5">The sequence shown here is derived from an EMBL/GenBank/DDBJ whole genome shotgun (WGS) entry which is preliminary data.</text>
</comment>
<dbReference type="EMBL" id="PFSJ01000019">
    <property type="protein sequence ID" value="PJC23596.1"/>
    <property type="molecule type" value="Genomic_DNA"/>
</dbReference>
<keyword evidence="2" id="KW-0808">Transferase</keyword>
<dbReference type="GO" id="GO:0016301">
    <property type="term" value="F:kinase activity"/>
    <property type="evidence" value="ECO:0007669"/>
    <property type="project" value="UniProtKB-KW"/>
</dbReference>
<evidence type="ECO:0000313" key="5">
    <source>
        <dbReference type="EMBL" id="PJC23596.1"/>
    </source>
</evidence>
<dbReference type="PROSITE" id="PS00583">
    <property type="entry name" value="PFKB_KINASES_1"/>
    <property type="match status" value="1"/>
</dbReference>